<gene>
    <name evidence="2" type="ORF">ACFS27_20235</name>
</gene>
<accession>A0ABW5VWJ7</accession>
<feature type="domain" description="Hydantoinase B/oxoprolinase" evidence="1">
    <location>
        <begin position="18"/>
        <end position="541"/>
    </location>
</feature>
<protein>
    <submittedName>
        <fullName evidence="2">Hydantoinase B/oxoprolinase family protein</fullName>
    </submittedName>
</protein>
<evidence type="ECO:0000313" key="2">
    <source>
        <dbReference type="EMBL" id="MFD2795902.1"/>
    </source>
</evidence>
<reference evidence="3" key="1">
    <citation type="journal article" date="2019" name="Int. J. Syst. Evol. Microbiol.">
        <title>The Global Catalogue of Microorganisms (GCM) 10K type strain sequencing project: providing services to taxonomists for standard genome sequencing and annotation.</title>
        <authorList>
            <consortium name="The Broad Institute Genomics Platform"/>
            <consortium name="The Broad Institute Genome Sequencing Center for Infectious Disease"/>
            <person name="Wu L."/>
            <person name="Ma J."/>
        </authorList>
    </citation>
    <scope>NUCLEOTIDE SEQUENCE [LARGE SCALE GENOMIC DNA]</scope>
    <source>
        <strain evidence="3">CCM 7044</strain>
    </source>
</reference>
<evidence type="ECO:0000313" key="3">
    <source>
        <dbReference type="Proteomes" id="UP001597479"/>
    </source>
</evidence>
<dbReference type="PANTHER" id="PTHR11365:SF23">
    <property type="entry name" value="HYPOTHETICAL 5-OXOPROLINASE (EUROFUNG)-RELATED"/>
    <property type="match status" value="1"/>
</dbReference>
<dbReference type="Proteomes" id="UP001597479">
    <property type="component" value="Unassembled WGS sequence"/>
</dbReference>
<sequence length="591" mass="61591">MTTTEPTPALAAAVQAIDPITVQVIGNAMLSVAEEAGTMLRRASYSTNIKERADCSTALFDAAGRLVAQAEHIPMHMGSMAGAVGRLSGRIPGYEATTVRPGDVFITNDPYAGGGTHLPDITMVAPVHLGGELVGWSANIAHHSDVGGHVPGSNSGDSTTLFMEGLRIPLVKIVDEGRLVDDVLAFVLLNSRLPEERYGDLLAQQSAAATGARRLVELHEKYGTDVVAAASGELLEYAERRLSLAVAAVPDGAYTATDWLDPDREGEERIPIVATVTVDGERIAVDFTGTGREAAVAVNVVRSALEATVFYALKAALDPGIPANGGFFDAVEITAPEGTILNPRLPAPVAARTDTCQRVVDALFGALAQALPDRIPAGSHSSITYVNFSGLGSDFYVYPEVVAGGGGARPDADGLDAVQVHVTNSSNLPIEALETEYPLLVEAYELVPDSGGAGRFRGGLAIRRDIRILGDGAEFSAHADRQSLAPAGYAGGAEGTAGRFTVRPGEDDEIVLPGGRVSGVALRRGDVMRVQSPGAGGFGSPLDRDPQAVADDVLDGRVSPRAARDVYGVVLDEHGAADAEATADLRRTRTP</sequence>
<organism evidence="2 3">
    <name type="scientific">Promicromonospora vindobonensis</name>
    <dbReference type="NCBI Taxonomy" id="195748"/>
    <lineage>
        <taxon>Bacteria</taxon>
        <taxon>Bacillati</taxon>
        <taxon>Actinomycetota</taxon>
        <taxon>Actinomycetes</taxon>
        <taxon>Micrococcales</taxon>
        <taxon>Promicromonosporaceae</taxon>
        <taxon>Promicromonospora</taxon>
    </lineage>
</organism>
<dbReference type="InterPro" id="IPR003692">
    <property type="entry name" value="Hydantoinase_B"/>
</dbReference>
<name>A0ABW5VWJ7_9MICO</name>
<dbReference type="EMBL" id="JBHUOG010000002">
    <property type="protein sequence ID" value="MFD2795902.1"/>
    <property type="molecule type" value="Genomic_DNA"/>
</dbReference>
<dbReference type="RefSeq" id="WP_377186557.1">
    <property type="nucleotide sequence ID" value="NZ_JBHUOG010000002.1"/>
</dbReference>
<proteinExistence type="predicted"/>
<dbReference type="Pfam" id="PF02538">
    <property type="entry name" value="Hydantoinase_B"/>
    <property type="match status" value="1"/>
</dbReference>
<dbReference type="InterPro" id="IPR045079">
    <property type="entry name" value="Oxoprolinase-like"/>
</dbReference>
<evidence type="ECO:0000259" key="1">
    <source>
        <dbReference type="Pfam" id="PF02538"/>
    </source>
</evidence>
<dbReference type="PANTHER" id="PTHR11365">
    <property type="entry name" value="5-OXOPROLINASE RELATED"/>
    <property type="match status" value="1"/>
</dbReference>
<keyword evidence="3" id="KW-1185">Reference proteome</keyword>
<comment type="caution">
    <text evidence="2">The sequence shown here is derived from an EMBL/GenBank/DDBJ whole genome shotgun (WGS) entry which is preliminary data.</text>
</comment>